<comment type="catalytic activity">
    <reaction evidence="1">
        <text>All bonds known to be hydrolyzed by this endopeptidase have arginine in P1 and an acidic residue in P4. P6 is often occupied by an acidic residue or by a hydroxy-amino-acid residue, the phosphorylation of which enhances cleavage.</text>
        <dbReference type="EC" id="3.4.22.49"/>
    </reaction>
</comment>
<sequence length="2177" mass="240135">MKVLKTEEYVQRLASLKETNILCDELERLVTDGPGLYSRTVCDRVLRACNQKLSSGVADGQCRQRLVALVELAVQGYELGGPPGARSSPLYLEKIVFHILQKLANQRAFGLANRLGQLLHNKLQHSSAETEDFRLLVRNCFAVLWNSLLSQAPSSDPKGRLSWQLGALSFRLLEEGSASSPSLSKTPLFVEEALTEFERAGGAALTEDDSDFLISELRSRLFVCLTIRRGTGSAPVACSSAAVVSEIVLKVCRLLCKAHFWSKACELVEGLQEKFAGLGSGSSPALVLCDRAVKLHRSLSSGEECGQVFTDCARLLRSLSEPMGDFERHAVLEACQLVVWATEAGQSKGMGGATLLAWFSFLEEHQELLLKTQKDLFSQQQQYSLCFSLYQGFISAHNSLQHAEVRVGQYMDRVVLYCQSTVGRLMNELRRLNNENFLLKSVSGVNSVVYEFFNRKLYSQALSLAEVMCQELCRDCPVSLPLDRVNRCFMLVVQCSRRSGEFEKALDWVVRWIQVLGVRVLDHLTEPVSLWVRTKADAARAGDDDTRLRTLRDGMGPCAEEEVLLRLLEEELRVYKEQACDTAQERYNTLCDLLELCPEHTTHTLRRAAYLWEMAQVVCYQDFSQQTDCSAVDFAHEALRLLEAEPETEENADRLKDERAHASLWLYICTLEANLQEALQTEQRLRAVQEQNKGVNLEPVPTNDLEYENKHTQRDSQLVYEGLCFNLTAHNKLCEPLDRSLSVWAALLKRGDVPAVRNPKQTSSSLSLMASLYSLMGKPLQALEGYQLSVGVSRCLGDAQSSANTLCLSARLLLELGCPELAQVHLEQAEHCLTSNPGSEGVSVISMTTKLLRAQICLSMGEVERGVESLCDVLTVSAERHSKSWYLLRARALQTGSDFLHLDTHTLSTELRQRITRHGLMTPDTAQYEGLKLLCSLVMMLLGNGFYGAPGPNTDTRFVDQGDSVLFKCVLLREVLVCSARLVCVRSSSGAVHEAKVQCVEALKLATKLHTLSHCVELLVLKAELEYLKGNTDASTLDLEQVTDLLELDTDFCVQRQRKTQMKIKPRKGRPADVPALSGGGAKDEEEEELSDILSSRSLGREPVEGVAEQVEHASSPPLKPKRRRWLACLTHGDRCACPCCTEPALARVSVLWALTQAQLAPDYARRLRHLALQRCQAVTATLCARLASVMSLKERPPVPRLLRTEVGRVYVGLAQAVLETGSEEKAGLGVWELLRAGLEAVSPERGLCGSLGPVRAALLVAEALACCFALSAKRCCRLEDLFSDAWAWNKPASGNQTRLKSKLEPRDKDPSSSTKVPQHAKKDSSTVTEQDCRKTKNLSSKKPRDSSKKSRDSVAKVAVTLPGSKPTVIFKTPRATSAPQPKPVAIATGGRNLSAFDFLSDGQDIPMPFTPAQKTSARRGAPGSKVAPKGAFQVFEELSPTQEKVMNVPAAPKRTKRSRFKVEFSDESDSEARAPSAVTEENYTCATPKPNPPQPHVTPTTQPTRRTGRGKRSTALPSVSGQSSGEEGGVVCQQPRPRRGRSRKAQSSDALEEPERMRMIREDEDEGGLDTSLEQLTESVSETQEADAPEADFEVLRRDMRADLGLSCINELKREGSVGGALQSSLHQPNTGPADLSLEAVQSSLRSAWLLLHHFPPPSLYPRLCSLLSQSLGHMDPVTTAMLHVQSLGVSTRHHVTRHLASRLRKLRKADVLEGLSALSLEESSAQSQSGELQKLSALENIYAFTAAAEMRTHTLQFTQQLNNLPTGVTVCLLSVLELYPGEIGETLLLTRLERDSAPITVRISTPHQQPSVVTLLDELNEVMREQREVSGVVEKVQWWEGRKALDVRMQRLLEQMEETLGVWRTLLLPLTSDPELEVQLKGLQPTLTKTRLTQDMLKVVLSASPLLSLSDLQSLVEGACLGADFLSLLQGGVSALKGREEPQGHTVLILDKYLQRLPWENICCLKHRSVTRMPSLQAVLGHTHLQQVDGGGVLSRGVDPQQVYYVLNPDNNLPDTQQRFQDWFTSEQAWQGVCGTAPDPDKLQEAVTTKDLYIYVGHGAGARFLDAQRVLKGGVRAAALLFGCSSAALSVQGELEGTGIVLSYLTAGCPLVLGNLWDVTDRDIDRFTAALLRSWLSAPSGSSLLQHIAQSRDSTRLRHMIGAAPIAYGLPVYLR</sequence>
<dbReference type="GO" id="GO:0051307">
    <property type="term" value="P:meiotic chromosome separation"/>
    <property type="evidence" value="ECO:0007669"/>
    <property type="project" value="TreeGrafter"/>
</dbReference>
<dbReference type="InterPro" id="IPR005314">
    <property type="entry name" value="Peptidase_C50"/>
</dbReference>
<dbReference type="RefSeq" id="XP_030634480.1">
    <property type="nucleotide sequence ID" value="XM_030778620.1"/>
</dbReference>
<dbReference type="GO" id="GO:0006508">
    <property type="term" value="P:proteolysis"/>
    <property type="evidence" value="ECO:0007669"/>
    <property type="project" value="InterPro"/>
</dbReference>
<feature type="region of interest" description="Disordered" evidence="5">
    <location>
        <begin position="1294"/>
        <end position="1357"/>
    </location>
</feature>
<evidence type="ECO:0000256" key="5">
    <source>
        <dbReference type="SAM" id="MobiDB-lite"/>
    </source>
</evidence>
<evidence type="ECO:0000259" key="6">
    <source>
        <dbReference type="PROSITE" id="PS51700"/>
    </source>
</evidence>
<evidence type="ECO:0000313" key="8">
    <source>
        <dbReference type="RefSeq" id="XP_030634480.1"/>
    </source>
</evidence>
<feature type="compositionally biased region" description="Basic and acidic residues" evidence="5">
    <location>
        <begin position="1302"/>
        <end position="1311"/>
    </location>
</feature>
<organism evidence="7 8">
    <name type="scientific">Chanos chanos</name>
    <name type="common">Milkfish</name>
    <name type="synonym">Mugil chanos</name>
    <dbReference type="NCBI Taxonomy" id="29144"/>
    <lineage>
        <taxon>Eukaryota</taxon>
        <taxon>Metazoa</taxon>
        <taxon>Chordata</taxon>
        <taxon>Craniata</taxon>
        <taxon>Vertebrata</taxon>
        <taxon>Euteleostomi</taxon>
        <taxon>Actinopterygii</taxon>
        <taxon>Neopterygii</taxon>
        <taxon>Teleostei</taxon>
        <taxon>Ostariophysi</taxon>
        <taxon>Gonorynchiformes</taxon>
        <taxon>Chanidae</taxon>
        <taxon>Chanos</taxon>
    </lineage>
</organism>
<dbReference type="CTD" id="9700"/>
<evidence type="ECO:0000256" key="2">
    <source>
        <dbReference type="ARBA" id="ARBA00012489"/>
    </source>
</evidence>
<feature type="compositionally biased region" description="Basic and acidic residues" evidence="5">
    <location>
        <begin position="1343"/>
        <end position="1355"/>
    </location>
</feature>
<dbReference type="EC" id="3.4.22.49" evidence="2"/>
<gene>
    <name evidence="8" type="primary">espl1</name>
</gene>
<feature type="region of interest" description="Disordered" evidence="5">
    <location>
        <begin position="1449"/>
        <end position="1570"/>
    </location>
</feature>
<keyword evidence="7" id="KW-1185">Reference proteome</keyword>
<dbReference type="PANTHER" id="PTHR12792:SF0">
    <property type="entry name" value="SEPARIN"/>
    <property type="match status" value="1"/>
</dbReference>
<dbReference type="PROSITE" id="PS51700">
    <property type="entry name" value="SEPARIN"/>
    <property type="match status" value="1"/>
</dbReference>
<keyword evidence="3" id="KW-0378">Hydrolase</keyword>
<proteinExistence type="predicted"/>
<feature type="region of interest" description="Disordered" evidence="5">
    <location>
        <begin position="1062"/>
        <end position="1119"/>
    </location>
</feature>
<evidence type="ECO:0000313" key="7">
    <source>
        <dbReference type="Proteomes" id="UP000504632"/>
    </source>
</evidence>
<dbReference type="Pfam" id="PF03568">
    <property type="entry name" value="Separin_C"/>
    <property type="match status" value="1"/>
</dbReference>
<evidence type="ECO:0000256" key="3">
    <source>
        <dbReference type="ARBA" id="ARBA00022801"/>
    </source>
</evidence>
<dbReference type="GO" id="GO:0005634">
    <property type="term" value="C:nucleus"/>
    <property type="evidence" value="ECO:0007669"/>
    <property type="project" value="InterPro"/>
</dbReference>
<evidence type="ECO:0000256" key="4">
    <source>
        <dbReference type="ARBA" id="ARBA00022829"/>
    </source>
</evidence>
<dbReference type="GO" id="GO:0005813">
    <property type="term" value="C:centrosome"/>
    <property type="evidence" value="ECO:0007669"/>
    <property type="project" value="TreeGrafter"/>
</dbReference>
<feature type="domain" description="Peptidase C50" evidence="6">
    <location>
        <begin position="2002"/>
        <end position="2097"/>
    </location>
</feature>
<dbReference type="PANTHER" id="PTHR12792">
    <property type="entry name" value="EXTRA SPINDLE POLES 1-RELATED"/>
    <property type="match status" value="1"/>
</dbReference>
<accession>A0A6J2VNG1</accession>
<evidence type="ECO:0000256" key="1">
    <source>
        <dbReference type="ARBA" id="ARBA00000451"/>
    </source>
</evidence>
<dbReference type="GeneID" id="115815650"/>
<dbReference type="GO" id="GO:0072686">
    <property type="term" value="C:mitotic spindle"/>
    <property type="evidence" value="ECO:0007669"/>
    <property type="project" value="TreeGrafter"/>
</dbReference>
<dbReference type="GO" id="GO:0005737">
    <property type="term" value="C:cytoplasm"/>
    <property type="evidence" value="ECO:0007669"/>
    <property type="project" value="TreeGrafter"/>
</dbReference>
<dbReference type="Proteomes" id="UP000504632">
    <property type="component" value="Chromosome 6"/>
</dbReference>
<dbReference type="InParanoid" id="A0A6J2VNG1"/>
<keyword evidence="4" id="KW-0159">Chromosome partition</keyword>
<dbReference type="OrthoDB" id="10255632at2759"/>
<dbReference type="GO" id="GO:0004197">
    <property type="term" value="F:cysteine-type endopeptidase activity"/>
    <property type="evidence" value="ECO:0007669"/>
    <property type="project" value="InterPro"/>
</dbReference>
<feature type="compositionally biased region" description="Low complexity" evidence="5">
    <location>
        <begin position="1519"/>
        <end position="1532"/>
    </location>
</feature>
<name>A0A6J2VNG1_CHACN</name>
<dbReference type="InterPro" id="IPR030397">
    <property type="entry name" value="SEPARIN_core_dom"/>
</dbReference>
<protein>
    <recommendedName>
        <fullName evidence="2">separase</fullName>
        <ecNumber evidence="2">3.4.22.49</ecNumber>
    </recommendedName>
</protein>
<reference evidence="8" key="1">
    <citation type="submission" date="2025-08" db="UniProtKB">
        <authorList>
            <consortium name="RefSeq"/>
        </authorList>
    </citation>
    <scope>IDENTIFICATION</scope>
</reference>
<feature type="compositionally biased region" description="Basic and acidic residues" evidence="5">
    <location>
        <begin position="1321"/>
        <end position="1335"/>
    </location>
</feature>